<feature type="compositionally biased region" description="Basic and acidic residues" evidence="1">
    <location>
        <begin position="421"/>
        <end position="434"/>
    </location>
</feature>
<proteinExistence type="predicted"/>
<accession>A0AAD9JWC9</accession>
<dbReference type="InterPro" id="IPR003347">
    <property type="entry name" value="JmjC_dom"/>
</dbReference>
<feature type="domain" description="JmjC" evidence="4">
    <location>
        <begin position="152"/>
        <end position="305"/>
    </location>
</feature>
<evidence type="ECO:0000313" key="5">
    <source>
        <dbReference type="EMBL" id="KAK2159673.1"/>
    </source>
</evidence>
<evidence type="ECO:0008006" key="7">
    <source>
        <dbReference type="Google" id="ProtNLM"/>
    </source>
</evidence>
<sequence length="434" mass="50025">MNDECFYFGKSNFNLGCILGFACALITVIVPTVLCEPDDKHPNKQQAVGHLMPLGQQRLPEGSVHKVIGFPDAKRFFDDYVQQNEPVVFKGAANHIPAFKLWTDTYLNEKYGHIRVSAEQGKKENRSEKSFLLPLSEFLQVYRTEDVYMVQDLTEAFHADYSLPPCLSCGGFERGLEVGTIWFSSGDTQSVLHMDDVDNINCLLDGQKELVLIDREYDYLVEAEHWHQEGTYSDVDVAAVDLNKFPSLGQAPWWKAVVEAGDCIFIPYRWYHSVYSTPGRNLAVNLFFAHRLWLDEKDCDSKPEHPQDQYESLAKYRINSLHPEHVAVDKMRADIFEVFEGEPEIDLEYATDVWEDIMDPAEIQALFEAFDTNKDMILSWKEIYDADILELLGDFPFLLPENVDEQYEKPRDWQDGDEMDADHYQSSHHEHGEL</sequence>
<protein>
    <recommendedName>
        <fullName evidence="7">JmjC domain-containing protein</fullName>
    </recommendedName>
</protein>
<dbReference type="FunFam" id="2.60.120.650:FF:000025">
    <property type="entry name" value="Lysine-specific demethylase 8"/>
    <property type="match status" value="1"/>
</dbReference>
<evidence type="ECO:0000259" key="3">
    <source>
        <dbReference type="PROSITE" id="PS50222"/>
    </source>
</evidence>
<feature type="transmembrane region" description="Helical" evidence="2">
    <location>
        <begin position="12"/>
        <end position="34"/>
    </location>
</feature>
<dbReference type="PROSITE" id="PS50222">
    <property type="entry name" value="EF_HAND_2"/>
    <property type="match status" value="1"/>
</dbReference>
<keyword evidence="2" id="KW-0812">Transmembrane</keyword>
<dbReference type="PANTHER" id="PTHR12461:SF18">
    <property type="entry name" value="JMJC DOMAIN-CONTAINING PROTEIN"/>
    <property type="match status" value="1"/>
</dbReference>
<keyword evidence="2" id="KW-0472">Membrane</keyword>
<dbReference type="InterPro" id="IPR041667">
    <property type="entry name" value="Cupin_8"/>
</dbReference>
<evidence type="ECO:0000259" key="4">
    <source>
        <dbReference type="PROSITE" id="PS51184"/>
    </source>
</evidence>
<dbReference type="Pfam" id="PF13621">
    <property type="entry name" value="Cupin_8"/>
    <property type="match status" value="1"/>
</dbReference>
<evidence type="ECO:0000313" key="6">
    <source>
        <dbReference type="Proteomes" id="UP001208570"/>
    </source>
</evidence>
<comment type="caution">
    <text evidence="5">The sequence shown here is derived from an EMBL/GenBank/DDBJ whole genome shotgun (WGS) entry which is preliminary data.</text>
</comment>
<dbReference type="Gene3D" id="2.60.120.650">
    <property type="entry name" value="Cupin"/>
    <property type="match status" value="1"/>
</dbReference>
<gene>
    <name evidence="5" type="ORF">LSH36_148g02021</name>
</gene>
<feature type="region of interest" description="Disordered" evidence="1">
    <location>
        <begin position="410"/>
        <end position="434"/>
    </location>
</feature>
<dbReference type="InterPro" id="IPR002048">
    <property type="entry name" value="EF_hand_dom"/>
</dbReference>
<dbReference type="SUPFAM" id="SSF51197">
    <property type="entry name" value="Clavaminate synthase-like"/>
    <property type="match status" value="1"/>
</dbReference>
<evidence type="ECO:0000256" key="1">
    <source>
        <dbReference type="SAM" id="MobiDB-lite"/>
    </source>
</evidence>
<dbReference type="Proteomes" id="UP001208570">
    <property type="component" value="Unassembled WGS sequence"/>
</dbReference>
<name>A0AAD9JWC9_9ANNE</name>
<dbReference type="SMART" id="SM00558">
    <property type="entry name" value="JmjC"/>
    <property type="match status" value="1"/>
</dbReference>
<feature type="domain" description="EF-hand" evidence="3">
    <location>
        <begin position="358"/>
        <end position="393"/>
    </location>
</feature>
<dbReference type="EMBL" id="JAODUP010000148">
    <property type="protein sequence ID" value="KAK2159673.1"/>
    <property type="molecule type" value="Genomic_DNA"/>
</dbReference>
<keyword evidence="2" id="KW-1133">Transmembrane helix</keyword>
<dbReference type="PANTHER" id="PTHR12461">
    <property type="entry name" value="HYPOXIA-INDUCIBLE FACTOR 1 ALPHA INHIBITOR-RELATED"/>
    <property type="match status" value="1"/>
</dbReference>
<keyword evidence="6" id="KW-1185">Reference proteome</keyword>
<evidence type="ECO:0000256" key="2">
    <source>
        <dbReference type="SAM" id="Phobius"/>
    </source>
</evidence>
<dbReference type="GO" id="GO:0005509">
    <property type="term" value="F:calcium ion binding"/>
    <property type="evidence" value="ECO:0007669"/>
    <property type="project" value="InterPro"/>
</dbReference>
<dbReference type="PROSITE" id="PS51184">
    <property type="entry name" value="JMJC"/>
    <property type="match status" value="1"/>
</dbReference>
<dbReference type="AlphaFoldDB" id="A0AAD9JWC9"/>
<reference evidence="5" key="1">
    <citation type="journal article" date="2023" name="Mol. Biol. Evol.">
        <title>Third-Generation Sequencing Reveals the Adaptive Role of the Epigenome in Three Deep-Sea Polychaetes.</title>
        <authorList>
            <person name="Perez M."/>
            <person name="Aroh O."/>
            <person name="Sun Y."/>
            <person name="Lan Y."/>
            <person name="Juniper S.K."/>
            <person name="Young C.R."/>
            <person name="Angers B."/>
            <person name="Qian P.Y."/>
        </authorList>
    </citation>
    <scope>NUCLEOTIDE SEQUENCE</scope>
    <source>
        <strain evidence="5">P08H-3</strain>
    </source>
</reference>
<organism evidence="5 6">
    <name type="scientific">Paralvinella palmiformis</name>
    <dbReference type="NCBI Taxonomy" id="53620"/>
    <lineage>
        <taxon>Eukaryota</taxon>
        <taxon>Metazoa</taxon>
        <taxon>Spiralia</taxon>
        <taxon>Lophotrochozoa</taxon>
        <taxon>Annelida</taxon>
        <taxon>Polychaeta</taxon>
        <taxon>Sedentaria</taxon>
        <taxon>Canalipalpata</taxon>
        <taxon>Terebellida</taxon>
        <taxon>Terebelliformia</taxon>
        <taxon>Alvinellidae</taxon>
        <taxon>Paralvinella</taxon>
    </lineage>
</organism>